<feature type="region of interest" description="Disordered" evidence="1">
    <location>
        <begin position="283"/>
        <end position="302"/>
    </location>
</feature>
<dbReference type="Proteomes" id="UP000887226">
    <property type="component" value="Unassembled WGS sequence"/>
</dbReference>
<evidence type="ECO:0000313" key="2">
    <source>
        <dbReference type="EMBL" id="KAG9249280.1"/>
    </source>
</evidence>
<feature type="compositionally biased region" description="Basic and acidic residues" evidence="1">
    <location>
        <begin position="376"/>
        <end position="404"/>
    </location>
</feature>
<evidence type="ECO:0000313" key="3">
    <source>
        <dbReference type="Proteomes" id="UP000887226"/>
    </source>
</evidence>
<keyword evidence="3" id="KW-1185">Reference proteome</keyword>
<organism evidence="2 3">
    <name type="scientific">Calycina marina</name>
    <dbReference type="NCBI Taxonomy" id="1763456"/>
    <lineage>
        <taxon>Eukaryota</taxon>
        <taxon>Fungi</taxon>
        <taxon>Dikarya</taxon>
        <taxon>Ascomycota</taxon>
        <taxon>Pezizomycotina</taxon>
        <taxon>Leotiomycetes</taxon>
        <taxon>Helotiales</taxon>
        <taxon>Pezizellaceae</taxon>
        <taxon>Calycina</taxon>
    </lineage>
</organism>
<protein>
    <submittedName>
        <fullName evidence="2">Uncharacterized protein</fullName>
    </submittedName>
</protein>
<dbReference type="AlphaFoldDB" id="A0A9P7ZC68"/>
<proteinExistence type="predicted"/>
<evidence type="ECO:0000256" key="1">
    <source>
        <dbReference type="SAM" id="MobiDB-lite"/>
    </source>
</evidence>
<sequence length="404" mass="46010">MASSCSPKLPLMCEKAEREGVCKKEFLQHWRDEFKSIQESKNMSKPAQLHNAERYPWRRYRGDEPFPGCEDAVKYVTQLSHMKDLANQKNRGEEFSKFWFHFIKLTAKDLGVDKGSICDREPQEAEYVREKMAWDAFFEPTSKEKFPGIDPRPPKLAVPVEEIPPYTFECFDPQRAARVAAILSADFPQVLMYSPSYDSQKMSQAPWPLVSSVQHPMYSSTASTTISMDTSSAYERSICTGLEPNLYRDQITYPGSSQKKTDIPVFRPKERDIELIRSEVRSEHVASPDNINTQQKSHPRRLPSVSEILKTPLPSHLTVSKSDCINKNKITPVKRTAEDDLARYHQNTGVKQYTVATSCKPPVRINNITFSIKASNESRSEVVNEDVKGKTDESGDLESARETS</sequence>
<name>A0A9P7ZC68_9HELO</name>
<reference evidence="2" key="1">
    <citation type="journal article" date="2021" name="IMA Fungus">
        <title>Genomic characterization of three marine fungi, including Emericellopsis atlantica sp. nov. with signatures of a generalist lifestyle and marine biomass degradation.</title>
        <authorList>
            <person name="Hagestad O.C."/>
            <person name="Hou L."/>
            <person name="Andersen J.H."/>
            <person name="Hansen E.H."/>
            <person name="Altermark B."/>
            <person name="Li C."/>
            <person name="Kuhnert E."/>
            <person name="Cox R.J."/>
            <person name="Crous P.W."/>
            <person name="Spatafora J.W."/>
            <person name="Lail K."/>
            <person name="Amirebrahimi M."/>
            <person name="Lipzen A."/>
            <person name="Pangilinan J."/>
            <person name="Andreopoulos W."/>
            <person name="Hayes R.D."/>
            <person name="Ng V."/>
            <person name="Grigoriev I.V."/>
            <person name="Jackson S.A."/>
            <person name="Sutton T.D.S."/>
            <person name="Dobson A.D.W."/>
            <person name="Rama T."/>
        </authorList>
    </citation>
    <scope>NUCLEOTIDE SEQUENCE</scope>
    <source>
        <strain evidence="2">TRa3180A</strain>
    </source>
</reference>
<dbReference type="EMBL" id="MU253737">
    <property type="protein sequence ID" value="KAG9249280.1"/>
    <property type="molecule type" value="Genomic_DNA"/>
</dbReference>
<gene>
    <name evidence="2" type="ORF">BJ878DRAFT_475687</name>
</gene>
<comment type="caution">
    <text evidence="2">The sequence shown here is derived from an EMBL/GenBank/DDBJ whole genome shotgun (WGS) entry which is preliminary data.</text>
</comment>
<accession>A0A9P7ZC68</accession>
<feature type="region of interest" description="Disordered" evidence="1">
    <location>
        <begin position="374"/>
        <end position="404"/>
    </location>
</feature>